<accession>A0A5B9EE25</accession>
<dbReference type="PANTHER" id="PTHR24123:SF33">
    <property type="entry name" value="PROTEIN HOS4"/>
    <property type="match status" value="1"/>
</dbReference>
<dbReference type="InterPro" id="IPR002110">
    <property type="entry name" value="Ankyrin_rpt"/>
</dbReference>
<evidence type="ECO:0000313" key="5">
    <source>
        <dbReference type="Proteomes" id="UP000321820"/>
    </source>
</evidence>
<evidence type="ECO:0000256" key="1">
    <source>
        <dbReference type="ARBA" id="ARBA00022737"/>
    </source>
</evidence>
<dbReference type="SMART" id="SM00248">
    <property type="entry name" value="ANK"/>
    <property type="match status" value="5"/>
</dbReference>
<dbReference type="KEGG" id="talb:FTW19_22275"/>
<feature type="repeat" description="ANK" evidence="3">
    <location>
        <begin position="341"/>
        <end position="373"/>
    </location>
</feature>
<organism evidence="4 5">
    <name type="scientific">Terriglobus albidus</name>
    <dbReference type="NCBI Taxonomy" id="1592106"/>
    <lineage>
        <taxon>Bacteria</taxon>
        <taxon>Pseudomonadati</taxon>
        <taxon>Acidobacteriota</taxon>
        <taxon>Terriglobia</taxon>
        <taxon>Terriglobales</taxon>
        <taxon>Acidobacteriaceae</taxon>
        <taxon>Terriglobus</taxon>
    </lineage>
</organism>
<dbReference type="EMBL" id="CP042806">
    <property type="protein sequence ID" value="QEE30468.1"/>
    <property type="molecule type" value="Genomic_DNA"/>
</dbReference>
<gene>
    <name evidence="4" type="ORF">FTW19_22275</name>
</gene>
<dbReference type="InterPro" id="IPR036770">
    <property type="entry name" value="Ankyrin_rpt-contain_sf"/>
</dbReference>
<evidence type="ECO:0000256" key="3">
    <source>
        <dbReference type="PROSITE-ProRule" id="PRU00023"/>
    </source>
</evidence>
<keyword evidence="5" id="KW-1185">Reference proteome</keyword>
<protein>
    <submittedName>
        <fullName evidence="4">Uncharacterized protein</fullName>
    </submittedName>
</protein>
<dbReference type="AlphaFoldDB" id="A0A5B9EE25"/>
<dbReference type="OrthoDB" id="928522at2"/>
<evidence type="ECO:0000256" key="2">
    <source>
        <dbReference type="ARBA" id="ARBA00023043"/>
    </source>
</evidence>
<sequence>MFPNPQDALPQPARLSLEQYRKLAKDLVKVCKTGDPEAIHNRITLWIRDLVSHSGLDLTPTLPVAVEGWIDEITIFTTQTLLNGKRTCALTDAQFVIARSHGFASWPKFMQHIEQASVVTSAVAEFEAAADAIICGDLATLKRLIEKNPSLVGQHSTREHHATLLHYTSANGVEGYRQRTPANIVAIAEFLLEAGAQIDAEADVYGGGCTTLGLAATSVHPETAGVQEALLQLLLDHGAQIEKPNLAGNGTGAVVSCLANGRLQAAVFLASRGAHLDLEGAAGVGRLDTVKTFFDTSGQLLAPATKRQLQKGFLWACMYGWNDVVVFLLDHGANVRDPAETGATGLHWAAGGAHLGIVKHLLLAGSSLEDLNRWGGTVLEHAGYGLEHNTANADFAATFEALLAAGAAIRGPEVPGSWLRWIDRLKDLPAAQKNRIAEIFRRYASTR</sequence>
<reference evidence="4 5" key="1">
    <citation type="submission" date="2019-08" db="EMBL/GenBank/DDBJ databases">
        <title>Complete genome sequence of Terriglobus albidus strain ORNL.</title>
        <authorList>
            <person name="Podar M."/>
        </authorList>
    </citation>
    <scope>NUCLEOTIDE SEQUENCE [LARGE SCALE GENOMIC DNA]</scope>
    <source>
        <strain evidence="4 5">ORNL</strain>
    </source>
</reference>
<keyword evidence="1" id="KW-0677">Repeat</keyword>
<proteinExistence type="predicted"/>
<dbReference type="PROSITE" id="PS50088">
    <property type="entry name" value="ANK_REPEAT"/>
    <property type="match status" value="1"/>
</dbReference>
<dbReference type="Proteomes" id="UP000321820">
    <property type="component" value="Chromosome"/>
</dbReference>
<keyword evidence="2 3" id="KW-0040">ANK repeat</keyword>
<dbReference type="InterPro" id="IPR051165">
    <property type="entry name" value="Multifunctional_ANK_Repeat"/>
</dbReference>
<dbReference type="SUPFAM" id="SSF48403">
    <property type="entry name" value="Ankyrin repeat"/>
    <property type="match status" value="1"/>
</dbReference>
<evidence type="ECO:0000313" key="4">
    <source>
        <dbReference type="EMBL" id="QEE30468.1"/>
    </source>
</evidence>
<dbReference type="Gene3D" id="1.25.40.20">
    <property type="entry name" value="Ankyrin repeat-containing domain"/>
    <property type="match status" value="2"/>
</dbReference>
<dbReference type="RefSeq" id="WP_147649781.1">
    <property type="nucleotide sequence ID" value="NZ_CP042806.1"/>
</dbReference>
<dbReference type="PANTHER" id="PTHR24123">
    <property type="entry name" value="ANKYRIN REPEAT-CONTAINING"/>
    <property type="match status" value="1"/>
</dbReference>
<dbReference type="Pfam" id="PF12796">
    <property type="entry name" value="Ank_2"/>
    <property type="match status" value="1"/>
</dbReference>
<dbReference type="PROSITE" id="PS50297">
    <property type="entry name" value="ANK_REP_REGION"/>
    <property type="match status" value="1"/>
</dbReference>
<name>A0A5B9EE25_9BACT</name>